<dbReference type="OrthoDB" id="354304at2759"/>
<dbReference type="Gene3D" id="3.40.50.1240">
    <property type="entry name" value="Phosphoglycerate mutase-like"/>
    <property type="match status" value="1"/>
</dbReference>
<dbReference type="SMART" id="SM00855">
    <property type="entry name" value="PGAM"/>
    <property type="match status" value="1"/>
</dbReference>
<organism evidence="10 11">
    <name type="scientific">Pogonomyrmex barbatus</name>
    <name type="common">red harvester ant</name>
    <dbReference type="NCBI Taxonomy" id="144034"/>
    <lineage>
        <taxon>Eukaryota</taxon>
        <taxon>Metazoa</taxon>
        <taxon>Ecdysozoa</taxon>
        <taxon>Arthropoda</taxon>
        <taxon>Hexapoda</taxon>
        <taxon>Insecta</taxon>
        <taxon>Pterygota</taxon>
        <taxon>Neoptera</taxon>
        <taxon>Endopterygota</taxon>
        <taxon>Hymenoptera</taxon>
        <taxon>Apocrita</taxon>
        <taxon>Aculeata</taxon>
        <taxon>Formicoidea</taxon>
        <taxon>Formicidae</taxon>
        <taxon>Myrmicinae</taxon>
        <taxon>Pogonomyrmex</taxon>
    </lineage>
</organism>
<keyword evidence="4 9" id="KW-0324">Glycolysis</keyword>
<dbReference type="PROSITE" id="PS00175">
    <property type="entry name" value="PG_MUTASE"/>
    <property type="match status" value="1"/>
</dbReference>
<dbReference type="Proteomes" id="UP000504615">
    <property type="component" value="Unplaced"/>
</dbReference>
<keyword evidence="5 9" id="KW-0413">Isomerase</keyword>
<dbReference type="InterPro" id="IPR013078">
    <property type="entry name" value="His_Pase_superF_clade-1"/>
</dbReference>
<sequence length="310" mass="35338">MEALRMVLLNVALWWRGKEESLIREQLSTKVSNHIELCAPCDLFTNYLSVWNLVENMSKYRIVMVRHGESEWNKLNLFCGWYDSNLSDKGKSEAVSAGKALKEAGYTFDVAHTSVLTRAQETLKSILKEIGQEDLPVQKTWRLNERHYGGLTGMNKAETAAKYGEEQVQIWRRSFDVPPPPMESDHKYYDTIVKDPRYADGPKPEEFPKFESLKLTIERTLPYWNETIIPQLKEGKKIIIAAHGNSLRGIVKHLDQMSNEQIMGLNLPTGIPFVYELDENFKPVVSMKFLGDEETVKAAMAAVAAQGKVK</sequence>
<evidence type="ECO:0000256" key="3">
    <source>
        <dbReference type="ARBA" id="ARBA00006717"/>
    </source>
</evidence>
<dbReference type="GO" id="GO:0016791">
    <property type="term" value="F:phosphatase activity"/>
    <property type="evidence" value="ECO:0007669"/>
    <property type="project" value="UniProtKB-ARBA"/>
</dbReference>
<evidence type="ECO:0000256" key="2">
    <source>
        <dbReference type="ARBA" id="ARBA00000505"/>
    </source>
</evidence>
<dbReference type="PANTHER" id="PTHR11931">
    <property type="entry name" value="PHOSPHOGLYCERATE MUTASE"/>
    <property type="match status" value="1"/>
</dbReference>
<dbReference type="GO" id="GO:0006096">
    <property type="term" value="P:glycolytic process"/>
    <property type="evidence" value="ECO:0007669"/>
    <property type="project" value="UniProtKB-KW"/>
</dbReference>
<dbReference type="CDD" id="cd07067">
    <property type="entry name" value="HP_PGM_like"/>
    <property type="match status" value="1"/>
</dbReference>
<feature type="binding site" evidence="7">
    <location>
        <begin position="244"/>
        <end position="245"/>
    </location>
    <ligand>
        <name>substrate</name>
    </ligand>
</feature>
<name>A0A6I9WP98_9HYME</name>
<dbReference type="FunFam" id="3.40.50.1240:FF:000003">
    <property type="entry name" value="2,3-bisphosphoglycerate-dependent phosphoglycerate mutase"/>
    <property type="match status" value="1"/>
</dbReference>
<evidence type="ECO:0000256" key="5">
    <source>
        <dbReference type="ARBA" id="ARBA00023235"/>
    </source>
</evidence>
<feature type="active site" description="Tele-phosphohistidine intermediate" evidence="6">
    <location>
        <position position="67"/>
    </location>
</feature>
<evidence type="ECO:0000256" key="1">
    <source>
        <dbReference type="ARBA" id="ARBA00000380"/>
    </source>
</evidence>
<dbReference type="Pfam" id="PF00300">
    <property type="entry name" value="His_Phos_1"/>
    <property type="match status" value="1"/>
</dbReference>
<feature type="binding site" evidence="7">
    <location>
        <begin position="172"/>
        <end position="173"/>
    </location>
    <ligand>
        <name>substrate</name>
    </ligand>
</feature>
<keyword evidence="10" id="KW-1185">Reference proteome</keyword>
<comment type="catalytic activity">
    <reaction evidence="2 9">
        <text>(2R)-3-phospho-glyceroyl phosphate = (2R)-2,3-bisphosphoglycerate + H(+)</text>
        <dbReference type="Rhea" id="RHEA:17765"/>
        <dbReference type="ChEBI" id="CHEBI:15378"/>
        <dbReference type="ChEBI" id="CHEBI:57604"/>
        <dbReference type="ChEBI" id="CHEBI:58248"/>
        <dbReference type="EC" id="5.4.2.4"/>
    </reaction>
</comment>
<dbReference type="InterPro" id="IPR029033">
    <property type="entry name" value="His_PPase_superfam"/>
</dbReference>
<dbReference type="AlphaFoldDB" id="A0A6I9WP98"/>
<evidence type="ECO:0000256" key="8">
    <source>
        <dbReference type="PIRSR" id="PIRSR613078-3"/>
    </source>
</evidence>
<evidence type="ECO:0000313" key="10">
    <source>
        <dbReference type="Proteomes" id="UP000504615"/>
    </source>
</evidence>
<dbReference type="RefSeq" id="XP_011645454.1">
    <property type="nucleotide sequence ID" value="XM_011647152.2"/>
</dbReference>
<feature type="binding site" evidence="7">
    <location>
        <position position="156"/>
    </location>
    <ligand>
        <name>substrate</name>
    </ligand>
</feature>
<dbReference type="NCBIfam" id="NF010713">
    <property type="entry name" value="PRK14115.1"/>
    <property type="match status" value="1"/>
</dbReference>
<dbReference type="GO" id="GO:0004082">
    <property type="term" value="F:bisphosphoglycerate mutase activity"/>
    <property type="evidence" value="ECO:0007669"/>
    <property type="project" value="UniProtKB-EC"/>
</dbReference>
<accession>A0A6I9WP98</accession>
<feature type="binding site" evidence="7">
    <location>
        <begin position="66"/>
        <end position="73"/>
    </location>
    <ligand>
        <name>substrate</name>
    </ligand>
</feature>
<dbReference type="GO" id="GO:0004619">
    <property type="term" value="F:phosphoglycerate mutase activity"/>
    <property type="evidence" value="ECO:0007669"/>
    <property type="project" value="UniProtKB-EC"/>
</dbReference>
<feature type="site" description="Transition state stabilizer" evidence="8">
    <location>
        <position position="243"/>
    </location>
</feature>
<evidence type="ECO:0000256" key="6">
    <source>
        <dbReference type="PIRSR" id="PIRSR613078-1"/>
    </source>
</evidence>
<feature type="active site" description="Proton donor/acceptor" evidence="6">
    <location>
        <position position="145"/>
    </location>
</feature>
<feature type="binding site" evidence="7">
    <location>
        <position position="118"/>
    </location>
    <ligand>
        <name>substrate</name>
    </ligand>
</feature>
<protein>
    <recommendedName>
        <fullName evidence="9">Phosphoglycerate mutase</fullName>
        <ecNumber evidence="9">5.4.2.11</ecNumber>
        <ecNumber evidence="9">5.4.2.4</ecNumber>
    </recommendedName>
</protein>
<gene>
    <name evidence="11" type="primary">LOC105432368</name>
</gene>
<dbReference type="EC" id="5.4.2.4" evidence="9"/>
<dbReference type="EC" id="5.4.2.11" evidence="9"/>
<comment type="catalytic activity">
    <reaction evidence="1 9">
        <text>(2R)-2-phosphoglycerate = (2R)-3-phosphoglycerate</text>
        <dbReference type="Rhea" id="RHEA:15901"/>
        <dbReference type="ChEBI" id="CHEBI:58272"/>
        <dbReference type="ChEBI" id="CHEBI:58289"/>
        <dbReference type="EC" id="5.4.2.11"/>
    </reaction>
</comment>
<evidence type="ECO:0000313" key="11">
    <source>
        <dbReference type="RefSeq" id="XP_011645454.1"/>
    </source>
</evidence>
<evidence type="ECO:0000256" key="7">
    <source>
        <dbReference type="PIRSR" id="PIRSR613078-2"/>
    </source>
</evidence>
<dbReference type="SUPFAM" id="SSF53254">
    <property type="entry name" value="Phosphoglycerate mutase-like"/>
    <property type="match status" value="1"/>
</dbReference>
<dbReference type="GeneID" id="105432368"/>
<dbReference type="HAMAP" id="MF_01039">
    <property type="entry name" value="PGAM_GpmA"/>
    <property type="match status" value="1"/>
</dbReference>
<evidence type="ECO:0000256" key="4">
    <source>
        <dbReference type="ARBA" id="ARBA00023152"/>
    </source>
</evidence>
<feature type="binding site" evidence="7">
    <location>
        <begin position="145"/>
        <end position="148"/>
    </location>
    <ligand>
        <name>substrate</name>
    </ligand>
</feature>
<dbReference type="InterPro" id="IPR005952">
    <property type="entry name" value="Phosphogly_mut1"/>
</dbReference>
<reference evidence="11" key="1">
    <citation type="submission" date="2025-08" db="UniProtKB">
        <authorList>
            <consortium name="RefSeq"/>
        </authorList>
    </citation>
    <scope>IDENTIFICATION</scope>
</reference>
<dbReference type="NCBIfam" id="TIGR01258">
    <property type="entry name" value="pgm_1"/>
    <property type="match status" value="1"/>
</dbReference>
<dbReference type="CTD" id="43447"/>
<dbReference type="InterPro" id="IPR001345">
    <property type="entry name" value="PG/BPGM_mutase_AS"/>
</dbReference>
<dbReference type="KEGG" id="pbar:105432368"/>
<proteinExistence type="inferred from homology"/>
<evidence type="ECO:0000256" key="9">
    <source>
        <dbReference type="RuleBase" id="RU004511"/>
    </source>
</evidence>
<comment type="similarity">
    <text evidence="3 9">Belongs to the phosphoglycerate mutase family. BPG-dependent PGAM subfamily.</text>
</comment>